<dbReference type="Proteomes" id="UP000077868">
    <property type="component" value="Chromosome"/>
</dbReference>
<sequence length="124" mass="12973">MSGAGWGGDVATLWAAAIDAPPGPRLPAHLDFARTETGLRDLLAGAGLVDVTARGVTWTHRAAVDSMWRGAEAGIGGIGTVVSALAAADRERLRTEHDRLVEDLVHDGRLCLRTRALLAVGTRA</sequence>
<accession>A0A1A9GGL8</accession>
<evidence type="ECO:0008006" key="3">
    <source>
        <dbReference type="Google" id="ProtNLM"/>
    </source>
</evidence>
<dbReference type="PATRIC" id="fig|1300347.3.peg.330"/>
<gene>
    <name evidence="1" type="ORF">I601_0329</name>
</gene>
<dbReference type="OrthoDB" id="448116at2"/>
<proteinExistence type="predicted"/>
<dbReference type="RefSeq" id="WP_068105563.1">
    <property type="nucleotide sequence ID" value="NZ_CP015079.1"/>
</dbReference>
<dbReference type="AlphaFoldDB" id="A0A1A9GGL8"/>
<name>A0A1A9GGL8_9ACTN</name>
<dbReference type="KEGG" id="ndk:I601_0329"/>
<organism evidence="1 2">
    <name type="scientific">Nocardioides dokdonensis FR1436</name>
    <dbReference type="NCBI Taxonomy" id="1300347"/>
    <lineage>
        <taxon>Bacteria</taxon>
        <taxon>Bacillati</taxon>
        <taxon>Actinomycetota</taxon>
        <taxon>Actinomycetes</taxon>
        <taxon>Propionibacteriales</taxon>
        <taxon>Nocardioidaceae</taxon>
        <taxon>Nocardioides</taxon>
    </lineage>
</organism>
<keyword evidence="2" id="KW-1185">Reference proteome</keyword>
<protein>
    <recommendedName>
        <fullName evidence="3">SAM-dependent methyltransferase</fullName>
    </recommendedName>
</protein>
<dbReference type="EMBL" id="CP015079">
    <property type="protein sequence ID" value="ANH36782.1"/>
    <property type="molecule type" value="Genomic_DNA"/>
</dbReference>
<evidence type="ECO:0000313" key="1">
    <source>
        <dbReference type="EMBL" id="ANH36782.1"/>
    </source>
</evidence>
<evidence type="ECO:0000313" key="2">
    <source>
        <dbReference type="Proteomes" id="UP000077868"/>
    </source>
</evidence>
<dbReference type="STRING" id="1300347.I601_0329"/>
<reference evidence="1 2" key="1">
    <citation type="submission" date="2016-03" db="EMBL/GenBank/DDBJ databases">
        <title>Complete genome sequence of a soil Actinobacterium, Nocardioides dokdonensis FR1436.</title>
        <authorList>
            <person name="Kwon S.-K."/>
            <person name="Kim K."/>
            <person name="Kim J.F."/>
        </authorList>
    </citation>
    <scope>NUCLEOTIDE SEQUENCE [LARGE SCALE GENOMIC DNA]</scope>
    <source>
        <strain evidence="1 2">FR1436</strain>
    </source>
</reference>